<dbReference type="OrthoDB" id="2366053at2"/>
<dbReference type="PANTHER" id="PTHR31088:SF6">
    <property type="entry name" value="PHAGE SHOCK PROTEIN A"/>
    <property type="match status" value="1"/>
</dbReference>
<name>A0A1I4NT51_9BACI</name>
<evidence type="ECO:0000256" key="1">
    <source>
        <dbReference type="ARBA" id="ARBA00043985"/>
    </source>
</evidence>
<dbReference type="AlphaFoldDB" id="A0A1I4NT51"/>
<dbReference type="Pfam" id="PF04012">
    <property type="entry name" value="PspA_IM30"/>
    <property type="match status" value="1"/>
</dbReference>
<keyword evidence="4" id="KW-1185">Reference proteome</keyword>
<organism evidence="3 4">
    <name type="scientific">Gracilibacillus orientalis</name>
    <dbReference type="NCBI Taxonomy" id="334253"/>
    <lineage>
        <taxon>Bacteria</taxon>
        <taxon>Bacillati</taxon>
        <taxon>Bacillota</taxon>
        <taxon>Bacilli</taxon>
        <taxon>Bacillales</taxon>
        <taxon>Bacillaceae</taxon>
        <taxon>Gracilibacillus</taxon>
    </lineage>
</organism>
<evidence type="ECO:0000313" key="4">
    <source>
        <dbReference type="Proteomes" id="UP000198565"/>
    </source>
</evidence>
<dbReference type="PANTHER" id="PTHR31088">
    <property type="entry name" value="MEMBRANE-ASSOCIATED PROTEIN VIPP1, CHLOROPLASTIC"/>
    <property type="match status" value="1"/>
</dbReference>
<evidence type="ECO:0000256" key="2">
    <source>
        <dbReference type="SAM" id="Coils"/>
    </source>
</evidence>
<keyword evidence="2" id="KW-0175">Coiled coil</keyword>
<accession>A0A1I4NT51</accession>
<dbReference type="InterPro" id="IPR007157">
    <property type="entry name" value="PspA_VIPP1"/>
</dbReference>
<sequence length="209" mass="24845">MSNLFTRIKDSVKADLHEAMDRKEEKNPIAHVNQYIRECEVEVKKIKRLVEKQYEIKQDIAKELNHANMMVEKRKRQVQLAEEMEETELLEEAKTDLEQFEARVSHLNEMSDKSVKDLEMLETKYVQMKQKLKDLYVKRLELRSRENIARTKQGMNKVLETELVSKSASKFAELESYIERIEQRVQTDSRLHTLDARFQELEKKATTTN</sequence>
<reference evidence="4" key="1">
    <citation type="submission" date="2016-10" db="EMBL/GenBank/DDBJ databases">
        <authorList>
            <person name="Varghese N."/>
            <person name="Submissions S."/>
        </authorList>
    </citation>
    <scope>NUCLEOTIDE SEQUENCE [LARGE SCALE GENOMIC DNA]</scope>
    <source>
        <strain evidence="4">CGMCC 1.4250</strain>
    </source>
</reference>
<dbReference type="Proteomes" id="UP000198565">
    <property type="component" value="Unassembled WGS sequence"/>
</dbReference>
<dbReference type="RefSeq" id="WP_091484642.1">
    <property type="nucleotide sequence ID" value="NZ_FOTR01000009.1"/>
</dbReference>
<feature type="coiled-coil region" evidence="2">
    <location>
        <begin position="83"/>
        <end position="138"/>
    </location>
</feature>
<dbReference type="EMBL" id="FOTR01000009">
    <property type="protein sequence ID" value="SFM18313.1"/>
    <property type="molecule type" value="Genomic_DNA"/>
</dbReference>
<gene>
    <name evidence="3" type="ORF">SAMN04487943_109114</name>
</gene>
<evidence type="ECO:0000313" key="3">
    <source>
        <dbReference type="EMBL" id="SFM18313.1"/>
    </source>
</evidence>
<dbReference type="STRING" id="334253.SAMN04487943_109114"/>
<protein>
    <submittedName>
        <fullName evidence="3">Phage shock protein A (PspA) family protein</fullName>
    </submittedName>
</protein>
<comment type="similarity">
    <text evidence="1">Belongs to the PspA/Vipp/IM30 family.</text>
</comment>
<proteinExistence type="inferred from homology"/>